<accession>A0A6P6L0F5</accession>
<feature type="region of interest" description="Disordered" evidence="1">
    <location>
        <begin position="51"/>
        <end position="93"/>
    </location>
</feature>
<organism evidence="2 3">
    <name type="scientific">Carassius auratus</name>
    <name type="common">Goldfish</name>
    <dbReference type="NCBI Taxonomy" id="7957"/>
    <lineage>
        <taxon>Eukaryota</taxon>
        <taxon>Metazoa</taxon>
        <taxon>Chordata</taxon>
        <taxon>Craniata</taxon>
        <taxon>Vertebrata</taxon>
        <taxon>Euteleostomi</taxon>
        <taxon>Actinopterygii</taxon>
        <taxon>Neopterygii</taxon>
        <taxon>Teleostei</taxon>
        <taxon>Ostariophysi</taxon>
        <taxon>Cypriniformes</taxon>
        <taxon>Cyprinidae</taxon>
        <taxon>Cyprininae</taxon>
        <taxon>Carassius</taxon>
    </lineage>
</organism>
<proteinExistence type="predicted"/>
<sequence>MPNEDIRKDVWWKTYREYREEKNKEATEPVNIGLPYQRPFRKTEVKERKKVMLENTNNPEMERDNRLRTYKTEPVFEYNRAPVNHPQQKKYPH</sequence>
<protein>
    <submittedName>
        <fullName evidence="3">39S ribosomal protein L38, mitochondrial-like</fullName>
    </submittedName>
</protein>
<name>A0A6P6L0F5_CARAU</name>
<dbReference type="RefSeq" id="XP_026078005.1">
    <property type="nucleotide sequence ID" value="XM_026222220.1"/>
</dbReference>
<evidence type="ECO:0000313" key="2">
    <source>
        <dbReference type="Proteomes" id="UP000515129"/>
    </source>
</evidence>
<evidence type="ECO:0000313" key="3">
    <source>
        <dbReference type="RefSeq" id="XP_026078005.1"/>
    </source>
</evidence>
<dbReference type="OrthoDB" id="8956354at2759"/>
<evidence type="ECO:0000256" key="1">
    <source>
        <dbReference type="SAM" id="MobiDB-lite"/>
    </source>
</evidence>
<dbReference type="Proteomes" id="UP000515129">
    <property type="component" value="Chromosome 37"/>
</dbReference>
<reference evidence="3" key="1">
    <citation type="submission" date="2025-08" db="UniProtKB">
        <authorList>
            <consortium name="RefSeq"/>
        </authorList>
    </citation>
    <scope>IDENTIFICATION</scope>
    <source>
        <strain evidence="3">Wakin</strain>
        <tissue evidence="3">Muscle</tissue>
    </source>
</reference>
<dbReference type="AlphaFoldDB" id="A0A6P6L0F5"/>
<gene>
    <name evidence="3" type="primary">LOC113055852</name>
</gene>
<dbReference type="GeneID" id="113055852"/>
<feature type="compositionally biased region" description="Basic and acidic residues" evidence="1">
    <location>
        <begin position="60"/>
        <end position="71"/>
    </location>
</feature>
<dbReference type="KEGG" id="caua:113055852"/>
<keyword evidence="2" id="KW-1185">Reference proteome</keyword>